<name>A0ABY4Y858_9GAMM</name>
<feature type="chain" id="PRO_5046171943" evidence="1">
    <location>
        <begin position="20"/>
        <end position="289"/>
    </location>
</feature>
<dbReference type="InterPro" id="IPR056213">
    <property type="entry name" value="NttE-like"/>
</dbReference>
<dbReference type="RefSeq" id="WP_252579644.1">
    <property type="nucleotide sequence ID" value="NZ_CP071527.1"/>
</dbReference>
<reference evidence="2" key="1">
    <citation type="submission" date="2021-03" db="EMBL/GenBank/DDBJ databases">
        <title>Legionella lytica PCM 2298.</title>
        <authorList>
            <person name="Koper P."/>
        </authorList>
    </citation>
    <scope>NUCLEOTIDE SEQUENCE</scope>
    <source>
        <strain evidence="2">PCM 2298</strain>
    </source>
</reference>
<evidence type="ECO:0000313" key="3">
    <source>
        <dbReference type="Proteomes" id="UP001057474"/>
    </source>
</evidence>
<organism evidence="2 3">
    <name type="scientific">Legionella lytica</name>
    <dbReference type="NCBI Taxonomy" id="96232"/>
    <lineage>
        <taxon>Bacteria</taxon>
        <taxon>Pseudomonadati</taxon>
        <taxon>Pseudomonadota</taxon>
        <taxon>Gammaproteobacteria</taxon>
        <taxon>Legionellales</taxon>
        <taxon>Legionellaceae</taxon>
        <taxon>Legionella</taxon>
    </lineage>
</organism>
<protein>
    <submittedName>
        <fullName evidence="2">Lpg0189 family type II secretion system effector</fullName>
    </submittedName>
</protein>
<gene>
    <name evidence="2" type="ORF">J2N86_11700</name>
</gene>
<accession>A0ABY4Y858</accession>
<dbReference type="EMBL" id="CP071527">
    <property type="protein sequence ID" value="USQ13342.1"/>
    <property type="molecule type" value="Genomic_DNA"/>
</dbReference>
<dbReference type="Proteomes" id="UP001057474">
    <property type="component" value="Chromosome"/>
</dbReference>
<proteinExistence type="predicted"/>
<sequence>MKFNYLVAALVLVPLFAFSHPNDNHQIMLLTQTPEKNTQTMSYSNESAAPSQLKLLTRSQDYPTQIIRMDSEIKDQQITCNEVHNQINKLLVDNITNEHFIYAIYISCHYDPQTYLAKQFIINSYFDPINDEAIAYLEDYLHEYNGTNLFGSQFKVEPAKGLIISLSFAAGMKKNPIKPPFTEYRRDRSNFYFKSNYEMKNKLFTDVYENFYSNNAEKVLPFLDKWLFANAGSLYKGILRDSNYAELQPERVFLMGNGETIFVSGLKQYFTNHCEKYDNHRCLQPTPKQ</sequence>
<feature type="signal peptide" evidence="1">
    <location>
        <begin position="1"/>
        <end position="19"/>
    </location>
</feature>
<dbReference type="CDD" id="cd21108">
    <property type="entry name" value="Lpg0189-like"/>
    <property type="match status" value="1"/>
</dbReference>
<evidence type="ECO:0000313" key="2">
    <source>
        <dbReference type="EMBL" id="USQ13342.1"/>
    </source>
</evidence>
<keyword evidence="3" id="KW-1185">Reference proteome</keyword>
<evidence type="ECO:0000256" key="1">
    <source>
        <dbReference type="SAM" id="SignalP"/>
    </source>
</evidence>
<keyword evidence="1" id="KW-0732">Signal</keyword>
<dbReference type="NCBIfam" id="NF037977">
    <property type="entry name" value="Lpg0189_fam"/>
    <property type="match status" value="1"/>
</dbReference>
<dbReference type="Pfam" id="PF24274">
    <property type="entry name" value="NttE"/>
    <property type="match status" value="1"/>
</dbReference>